<comment type="caution">
    <text evidence="1">The sequence shown here is derived from an EMBL/GenBank/DDBJ whole genome shotgun (WGS) entry which is preliminary data.</text>
</comment>
<name>A0A5C6M5H0_9PLAN</name>
<evidence type="ECO:0000313" key="2">
    <source>
        <dbReference type="Proteomes" id="UP000321083"/>
    </source>
</evidence>
<dbReference type="EMBL" id="SRHE01000123">
    <property type="protein sequence ID" value="TWW10030.1"/>
    <property type="molecule type" value="Genomic_DNA"/>
</dbReference>
<dbReference type="Proteomes" id="UP000321083">
    <property type="component" value="Unassembled WGS sequence"/>
</dbReference>
<dbReference type="AlphaFoldDB" id="A0A5C6M5H0"/>
<reference evidence="1 2" key="1">
    <citation type="submission" date="2019-08" db="EMBL/GenBank/DDBJ databases">
        <title>100 year-old enigma solved: identification of Planctomyces bekefii, the type genus and species of the phylum Planctomycetes.</title>
        <authorList>
            <person name="Svetlana D.N."/>
            <person name="Overmann J."/>
        </authorList>
    </citation>
    <scope>NUCLEOTIDE SEQUENCE [LARGE SCALE GENOMIC DNA]</scope>
    <source>
        <strain evidence="1">Phe10_nw2017</strain>
    </source>
</reference>
<keyword evidence="2" id="KW-1185">Reference proteome</keyword>
<organism evidence="1 2">
    <name type="scientific">Planctomyces bekefii</name>
    <dbReference type="NCBI Taxonomy" id="1653850"/>
    <lineage>
        <taxon>Bacteria</taxon>
        <taxon>Pseudomonadati</taxon>
        <taxon>Planctomycetota</taxon>
        <taxon>Planctomycetia</taxon>
        <taxon>Planctomycetales</taxon>
        <taxon>Planctomycetaceae</taxon>
        <taxon>Planctomyces</taxon>
    </lineage>
</organism>
<reference evidence="1 2" key="2">
    <citation type="submission" date="2019-08" db="EMBL/GenBank/DDBJ databases">
        <authorList>
            <person name="Henke P."/>
        </authorList>
    </citation>
    <scope>NUCLEOTIDE SEQUENCE [LARGE SCALE GENOMIC DNA]</scope>
    <source>
        <strain evidence="1">Phe10_nw2017</strain>
    </source>
</reference>
<proteinExistence type="predicted"/>
<accession>A0A5C6M5H0</accession>
<protein>
    <submittedName>
        <fullName evidence="1">Uncharacterized protein</fullName>
    </submittedName>
</protein>
<sequence length="129" mass="14268">MNQNSVADVASAKSKVSKLAKGNSSIPVRISAQGKGKLDALVARINKDRVGRRVKPDDLICYSLDLLTDQHLQEIGARLLTNKERMEILYGKLSKANRGLSRDEFLGMLLEGKVTWLSHEKCLHEAKPA</sequence>
<evidence type="ECO:0000313" key="1">
    <source>
        <dbReference type="EMBL" id="TWW10030.1"/>
    </source>
</evidence>
<gene>
    <name evidence="1" type="ORF">E3A20_08360</name>
</gene>